<dbReference type="Proteomes" id="UP001055111">
    <property type="component" value="Unassembled WGS sequence"/>
</dbReference>
<dbReference type="RefSeq" id="WP_238215991.1">
    <property type="nucleotide sequence ID" value="NZ_BPUS01000018.1"/>
</dbReference>
<reference evidence="1" key="1">
    <citation type="submission" date="2022-09" db="EMBL/GenBank/DDBJ databases">
        <title>Isolation and characterization of 3-chlorobenzoate degrading bacteria from soils in Shizuoka.</title>
        <authorList>
            <person name="Ifat A."/>
            <person name="Ogawa N."/>
            <person name="Kimbara K."/>
            <person name="Moriuchi R."/>
            <person name="Dohra H."/>
            <person name="Shintani M."/>
        </authorList>
    </citation>
    <scope>NUCLEOTIDE SEQUENCE</scope>
    <source>
        <strain evidence="1">19CS4-2</strain>
    </source>
</reference>
<dbReference type="AlphaFoldDB" id="A0AA37MRZ2"/>
<comment type="caution">
    <text evidence="1">The sequence shown here is derived from an EMBL/GenBank/DDBJ whole genome shotgun (WGS) entry which is preliminary data.</text>
</comment>
<proteinExistence type="predicted"/>
<dbReference type="EMBL" id="BPUS01000018">
    <property type="protein sequence ID" value="GJH28951.1"/>
    <property type="molecule type" value="Genomic_DNA"/>
</dbReference>
<organism evidence="1 2">
    <name type="scientific">Caballeronia novacaledonica</name>
    <dbReference type="NCBI Taxonomy" id="1544861"/>
    <lineage>
        <taxon>Bacteria</taxon>
        <taxon>Pseudomonadati</taxon>
        <taxon>Pseudomonadota</taxon>
        <taxon>Betaproteobacteria</taxon>
        <taxon>Burkholderiales</taxon>
        <taxon>Burkholderiaceae</taxon>
        <taxon>Caballeronia</taxon>
    </lineage>
</organism>
<sequence length="86" mass="9643">MQTPKEKDPVPPDWTFSFHVPETLADRIHSRWFKSDVQLGAGLAAPVFGARLSIAVGVLDMEALERFTRDARKRARNCARRNAGAH</sequence>
<gene>
    <name evidence="1" type="ORF">CBA19CS42_30565</name>
</gene>
<name>A0AA37MRZ2_9BURK</name>
<evidence type="ECO:0000313" key="1">
    <source>
        <dbReference type="EMBL" id="GJH28951.1"/>
    </source>
</evidence>
<evidence type="ECO:0000313" key="2">
    <source>
        <dbReference type="Proteomes" id="UP001055111"/>
    </source>
</evidence>
<accession>A0AA37MRZ2</accession>
<protein>
    <submittedName>
        <fullName evidence="1">Uncharacterized protein</fullName>
    </submittedName>
</protein>